<name>A0A6G8AM26_9ENTE</name>
<comment type="catalytic activity">
    <reaction evidence="10">
        <text>UDP-N-acetyl-alpha-D-muramoyl-L-alanyl-gamma-D-glutamyl-L-lysine + D-alanyl-D-alanine + ATP = UDP-N-acetyl-alpha-D-muramoyl-L-alanyl-gamma-D-glutamyl-L-lysyl-D-alanyl-D-alanine + ADP + phosphate + H(+)</text>
        <dbReference type="Rhea" id="RHEA:16085"/>
        <dbReference type="ChEBI" id="CHEBI:15378"/>
        <dbReference type="ChEBI" id="CHEBI:30616"/>
        <dbReference type="ChEBI" id="CHEBI:43474"/>
        <dbReference type="ChEBI" id="CHEBI:57822"/>
        <dbReference type="ChEBI" id="CHEBI:70758"/>
        <dbReference type="ChEBI" id="CHEBI:83903"/>
        <dbReference type="ChEBI" id="CHEBI:456216"/>
        <dbReference type="EC" id="6.3.2.10"/>
    </reaction>
</comment>
<dbReference type="EMBL" id="CP049886">
    <property type="protein sequence ID" value="QIL46131.1"/>
    <property type="molecule type" value="Genomic_DNA"/>
</dbReference>
<dbReference type="GO" id="GO:0047480">
    <property type="term" value="F:UDP-N-acetylmuramoyl-tripeptide-D-alanyl-D-alanine ligase activity"/>
    <property type="evidence" value="ECO:0007669"/>
    <property type="project" value="UniProtKB-UniRule"/>
</dbReference>
<dbReference type="InterPro" id="IPR036615">
    <property type="entry name" value="Mur_ligase_C_dom_sf"/>
</dbReference>
<evidence type="ECO:0000256" key="4">
    <source>
        <dbReference type="ARBA" id="ARBA00022741"/>
    </source>
</evidence>
<keyword evidence="4 10" id="KW-0547">Nucleotide-binding</keyword>
<dbReference type="AlphaFoldDB" id="A0A6G8AM26"/>
<evidence type="ECO:0000256" key="9">
    <source>
        <dbReference type="ARBA" id="ARBA00023316"/>
    </source>
</evidence>
<dbReference type="SUPFAM" id="SSF53244">
    <property type="entry name" value="MurD-like peptide ligases, peptide-binding domain"/>
    <property type="match status" value="1"/>
</dbReference>
<keyword evidence="9 10" id="KW-0961">Cell wall biogenesis/degradation</keyword>
<evidence type="ECO:0000256" key="3">
    <source>
        <dbReference type="ARBA" id="ARBA00022618"/>
    </source>
</evidence>
<protein>
    <recommendedName>
        <fullName evidence="10 11">UDP-N-acetylmuramoyl-tripeptide--D-alanyl-D-alanine ligase</fullName>
        <ecNumber evidence="10 11">6.3.2.10</ecNumber>
    </recommendedName>
    <alternativeName>
        <fullName evidence="10">D-alanyl-D-alanine-adding enzyme</fullName>
    </alternativeName>
</protein>
<dbReference type="PANTHER" id="PTHR43024">
    <property type="entry name" value="UDP-N-ACETYLMURAMOYL-TRIPEPTIDE--D-ALANYL-D-ALANINE LIGASE"/>
    <property type="match status" value="1"/>
</dbReference>
<evidence type="ECO:0000256" key="8">
    <source>
        <dbReference type="ARBA" id="ARBA00023306"/>
    </source>
</evidence>
<dbReference type="SUPFAM" id="SSF63418">
    <property type="entry name" value="MurE/MurF N-terminal domain"/>
    <property type="match status" value="1"/>
</dbReference>
<dbReference type="Gene3D" id="3.90.190.20">
    <property type="entry name" value="Mur ligase, C-terminal domain"/>
    <property type="match status" value="1"/>
</dbReference>
<dbReference type="InterPro" id="IPR000713">
    <property type="entry name" value="Mur_ligase_N"/>
</dbReference>
<keyword evidence="7 10" id="KW-0573">Peptidoglycan synthesis</keyword>
<dbReference type="HAMAP" id="MF_02019">
    <property type="entry name" value="MurF"/>
    <property type="match status" value="1"/>
</dbReference>
<evidence type="ECO:0000256" key="7">
    <source>
        <dbReference type="ARBA" id="ARBA00022984"/>
    </source>
</evidence>
<evidence type="ECO:0000259" key="14">
    <source>
        <dbReference type="Pfam" id="PF08245"/>
    </source>
</evidence>
<evidence type="ECO:0000313" key="15">
    <source>
        <dbReference type="EMBL" id="QIL46131.1"/>
    </source>
</evidence>
<feature type="domain" description="Mur ligase N-terminal catalytic" evidence="12">
    <location>
        <begin position="25"/>
        <end position="98"/>
    </location>
</feature>
<evidence type="ECO:0000256" key="10">
    <source>
        <dbReference type="HAMAP-Rule" id="MF_02019"/>
    </source>
</evidence>
<evidence type="ECO:0000313" key="16">
    <source>
        <dbReference type="Proteomes" id="UP000500890"/>
    </source>
</evidence>
<feature type="domain" description="Mur ligase central" evidence="14">
    <location>
        <begin position="110"/>
        <end position="294"/>
    </location>
</feature>
<dbReference type="GO" id="GO:0005524">
    <property type="term" value="F:ATP binding"/>
    <property type="evidence" value="ECO:0007669"/>
    <property type="project" value="UniProtKB-UniRule"/>
</dbReference>
<dbReference type="Gene3D" id="3.40.1390.10">
    <property type="entry name" value="MurE/MurF, N-terminal domain"/>
    <property type="match status" value="1"/>
</dbReference>
<keyword evidence="5 10" id="KW-0067">ATP-binding</keyword>
<dbReference type="GO" id="GO:0009252">
    <property type="term" value="P:peptidoglycan biosynthetic process"/>
    <property type="evidence" value="ECO:0007669"/>
    <property type="project" value="UniProtKB-UniRule"/>
</dbReference>
<dbReference type="Gene3D" id="3.40.1190.10">
    <property type="entry name" value="Mur-like, catalytic domain"/>
    <property type="match status" value="1"/>
</dbReference>
<reference evidence="15 16" key="1">
    <citation type="submission" date="2020-03" db="EMBL/GenBank/DDBJ databases">
        <title>Vagococcus sp. nov., isolated from beetles.</title>
        <authorList>
            <person name="Hyun D.-W."/>
            <person name="Bae J.-W."/>
        </authorList>
    </citation>
    <scope>NUCLEOTIDE SEQUENCE [LARGE SCALE GENOMIC DNA]</scope>
    <source>
        <strain evidence="15 16">HDW17A</strain>
    </source>
</reference>
<dbReference type="KEGG" id="vah:G7081_03120"/>
<dbReference type="PANTHER" id="PTHR43024:SF1">
    <property type="entry name" value="UDP-N-ACETYLMURAMOYL-TRIPEPTIDE--D-ALANYL-D-ALANINE LIGASE"/>
    <property type="match status" value="1"/>
</dbReference>
<evidence type="ECO:0000259" key="12">
    <source>
        <dbReference type="Pfam" id="PF01225"/>
    </source>
</evidence>
<sequence length="459" mass="50089">MKFKIKEIAELVQAKNDWSKWADVEISSVEFDNRKVSEGSLFIPLQGGARDGHDFVEGAFESHATASLWAENVGSEPKDKPVLVVSDTLQAFQEIAKYYLAKVGAKVVGVTGSNGKTTTKDMLDGVLSQGFKTHKTQGNYNNEIGLPYTILQMATDTEVVVLEMGMTGFGEIEELSLLTTPDVAAITMIGESHLEFLGTRQGIAKAKMEITAGLKQEGLLVAPGFEPLLADLLTATTQQVMTFGLTDTCDVVGTIISENRTNTVFKTNKTAEVELQIPVLGSYNVSNALIAVSVGTYFDLTIEQIVRGLASMNLTQSRTEWLIAKNGAAVLSDVYNANPTAMSLVLDTVSELPVEGKKIAVLADMGELGPDWEVLHKGMADHLDPNRISEVYLFGPMMKSLATSLKEIYPSDRMHHYDLADKEQLALDLEMNLKSDDMVVLKGSNSMKLIEIVERITEK</sequence>
<keyword evidence="2 10" id="KW-0436">Ligase</keyword>
<comment type="function">
    <text evidence="10 11">Involved in cell wall formation. Catalyzes the final step in the synthesis of UDP-N-acetylmuramoyl-pentapeptide, the precursor of murein.</text>
</comment>
<dbReference type="RefSeq" id="WP_166007299.1">
    <property type="nucleotide sequence ID" value="NZ_CP049886.1"/>
</dbReference>
<dbReference type="GO" id="GO:0051301">
    <property type="term" value="P:cell division"/>
    <property type="evidence" value="ECO:0007669"/>
    <property type="project" value="UniProtKB-KW"/>
</dbReference>
<evidence type="ECO:0000259" key="13">
    <source>
        <dbReference type="Pfam" id="PF02875"/>
    </source>
</evidence>
<feature type="binding site" evidence="10">
    <location>
        <begin position="112"/>
        <end position="118"/>
    </location>
    <ligand>
        <name>ATP</name>
        <dbReference type="ChEBI" id="CHEBI:30616"/>
    </ligand>
</feature>
<gene>
    <name evidence="10" type="primary">murF</name>
    <name evidence="15" type="ORF">G7081_03120</name>
</gene>
<dbReference type="InterPro" id="IPR004101">
    <property type="entry name" value="Mur_ligase_C"/>
</dbReference>
<dbReference type="InterPro" id="IPR051046">
    <property type="entry name" value="MurCDEF_CellWall_CoF430Synth"/>
</dbReference>
<dbReference type="GO" id="GO:0008360">
    <property type="term" value="P:regulation of cell shape"/>
    <property type="evidence" value="ECO:0007669"/>
    <property type="project" value="UniProtKB-KW"/>
</dbReference>
<keyword evidence="6 10" id="KW-0133">Cell shape</keyword>
<feature type="domain" description="Mur ligase C-terminal" evidence="13">
    <location>
        <begin position="318"/>
        <end position="444"/>
    </location>
</feature>
<keyword evidence="3 10" id="KW-0132">Cell division</keyword>
<dbReference type="UniPathway" id="UPA00219"/>
<evidence type="ECO:0000256" key="2">
    <source>
        <dbReference type="ARBA" id="ARBA00022598"/>
    </source>
</evidence>
<dbReference type="Proteomes" id="UP000500890">
    <property type="component" value="Chromosome"/>
</dbReference>
<evidence type="ECO:0000256" key="11">
    <source>
        <dbReference type="RuleBase" id="RU004136"/>
    </source>
</evidence>
<dbReference type="GO" id="GO:0005737">
    <property type="term" value="C:cytoplasm"/>
    <property type="evidence" value="ECO:0007669"/>
    <property type="project" value="UniProtKB-SubCell"/>
</dbReference>
<comment type="pathway">
    <text evidence="10 11">Cell wall biogenesis; peptidoglycan biosynthesis.</text>
</comment>
<evidence type="ECO:0000256" key="5">
    <source>
        <dbReference type="ARBA" id="ARBA00022840"/>
    </source>
</evidence>
<dbReference type="InterPro" id="IPR035911">
    <property type="entry name" value="MurE/MurF_N"/>
</dbReference>
<dbReference type="InterPro" id="IPR005863">
    <property type="entry name" value="UDP-N-AcMur_synth"/>
</dbReference>
<dbReference type="Pfam" id="PF01225">
    <property type="entry name" value="Mur_ligase"/>
    <property type="match status" value="1"/>
</dbReference>
<keyword evidence="16" id="KW-1185">Reference proteome</keyword>
<evidence type="ECO:0000256" key="1">
    <source>
        <dbReference type="ARBA" id="ARBA00022490"/>
    </source>
</evidence>
<proteinExistence type="inferred from homology"/>
<dbReference type="Pfam" id="PF02875">
    <property type="entry name" value="Mur_ligase_C"/>
    <property type="match status" value="1"/>
</dbReference>
<dbReference type="InterPro" id="IPR036565">
    <property type="entry name" value="Mur-like_cat_sf"/>
</dbReference>
<comment type="similarity">
    <text evidence="10">Belongs to the MurCDEF family. MurF subfamily.</text>
</comment>
<dbReference type="GO" id="GO:0071555">
    <property type="term" value="P:cell wall organization"/>
    <property type="evidence" value="ECO:0007669"/>
    <property type="project" value="UniProtKB-KW"/>
</dbReference>
<dbReference type="SUPFAM" id="SSF53623">
    <property type="entry name" value="MurD-like peptide ligases, catalytic domain"/>
    <property type="match status" value="1"/>
</dbReference>
<dbReference type="InterPro" id="IPR013221">
    <property type="entry name" value="Mur_ligase_cen"/>
</dbReference>
<keyword evidence="1 10" id="KW-0963">Cytoplasm</keyword>
<accession>A0A6G8AM26</accession>
<evidence type="ECO:0000256" key="6">
    <source>
        <dbReference type="ARBA" id="ARBA00022960"/>
    </source>
</evidence>
<keyword evidence="8 10" id="KW-0131">Cell cycle</keyword>
<organism evidence="15 16">
    <name type="scientific">Vagococcus coleopterorum</name>
    <dbReference type="NCBI Taxonomy" id="2714946"/>
    <lineage>
        <taxon>Bacteria</taxon>
        <taxon>Bacillati</taxon>
        <taxon>Bacillota</taxon>
        <taxon>Bacilli</taxon>
        <taxon>Lactobacillales</taxon>
        <taxon>Enterococcaceae</taxon>
        <taxon>Vagococcus</taxon>
    </lineage>
</organism>
<dbReference type="NCBIfam" id="TIGR01143">
    <property type="entry name" value="murF"/>
    <property type="match status" value="1"/>
</dbReference>
<dbReference type="EC" id="6.3.2.10" evidence="10 11"/>
<dbReference type="Pfam" id="PF08245">
    <property type="entry name" value="Mur_ligase_M"/>
    <property type="match status" value="1"/>
</dbReference>
<comment type="catalytic activity">
    <reaction evidence="11">
        <text>D-alanyl-D-alanine + UDP-N-acetyl-alpha-D-muramoyl-L-alanyl-gamma-D-glutamyl-meso-2,6-diaminopimelate + ATP = UDP-N-acetyl-alpha-D-muramoyl-L-alanyl-gamma-D-glutamyl-meso-2,6-diaminopimeloyl-D-alanyl-D-alanine + ADP + phosphate + H(+)</text>
        <dbReference type="Rhea" id="RHEA:28374"/>
        <dbReference type="ChEBI" id="CHEBI:15378"/>
        <dbReference type="ChEBI" id="CHEBI:30616"/>
        <dbReference type="ChEBI" id="CHEBI:43474"/>
        <dbReference type="ChEBI" id="CHEBI:57822"/>
        <dbReference type="ChEBI" id="CHEBI:61386"/>
        <dbReference type="ChEBI" id="CHEBI:83905"/>
        <dbReference type="ChEBI" id="CHEBI:456216"/>
        <dbReference type="EC" id="6.3.2.10"/>
    </reaction>
</comment>
<comment type="subcellular location">
    <subcellularLocation>
        <location evidence="10 11">Cytoplasm</location>
    </subcellularLocation>
</comment>